<evidence type="ECO:0000313" key="2">
    <source>
        <dbReference type="EMBL" id="QQX28224.1"/>
    </source>
</evidence>
<dbReference type="AlphaFoldDB" id="A0A7U0M8M4"/>
<dbReference type="RefSeq" id="YP_010155310.1">
    <property type="nucleotide sequence ID" value="NC_057207.1"/>
</dbReference>
<sequence length="87" mass="9612">MNSVVLVFFFLVVVSFLFILGNFLSVLMVLENMNIIALLAFFLSHSSGVGYSVFLVILVIMTLEVSVGLALACCLWNVNSLDDMFLL</sequence>
<dbReference type="Pfam" id="PF06235">
    <property type="entry name" value="NAD4L"/>
    <property type="match status" value="1"/>
</dbReference>
<evidence type="ECO:0000256" key="1">
    <source>
        <dbReference type="SAM" id="Phobius"/>
    </source>
</evidence>
<dbReference type="InterPro" id="IPR009356">
    <property type="entry name" value="NAD_DH_su4L"/>
</dbReference>
<feature type="transmembrane region" description="Helical" evidence="1">
    <location>
        <begin position="6"/>
        <end position="30"/>
    </location>
</feature>
<organism evidence="2">
    <name type="scientific">Heterobothrium okamotoi</name>
    <dbReference type="NCBI Taxonomy" id="263722"/>
    <lineage>
        <taxon>Eukaryota</taxon>
        <taxon>Metazoa</taxon>
        <taxon>Spiralia</taxon>
        <taxon>Lophotrochozoa</taxon>
        <taxon>Platyhelminthes</taxon>
        <taxon>Monogenea</taxon>
        <taxon>Polyopisthocotylea</taxon>
        <taxon>Mazocraeidea</taxon>
        <taxon>Diclidophoridae</taxon>
        <taxon>Heterobothrium</taxon>
    </lineage>
</organism>
<keyword evidence="2" id="KW-0496">Mitochondrion</keyword>
<keyword evidence="1" id="KW-1133">Transmembrane helix</keyword>
<reference evidence="2" key="1">
    <citation type="journal article" date="2019" name="Mitochondrial DNA Part B Resour">
        <title>Mitochondrial genome sequencing of the monogenean Heterobothrium okamotoi isolated from the tiger puffer Takifugu rubripes in North China.</title>
        <authorList>
            <person name="Li R."/>
            <person name="Zhou C."/>
            <person name="Ye S."/>
            <person name="Men L."/>
            <person name="Liu Y."/>
            <person name="Fu S."/>
        </authorList>
    </citation>
    <scope>NUCLEOTIDE SEQUENCE</scope>
</reference>
<gene>
    <name evidence="2" type="primary">ND4L</name>
</gene>
<name>A0A7U0M8M4_9PLAT</name>
<dbReference type="Gene3D" id="1.10.287.3510">
    <property type="match status" value="1"/>
</dbReference>
<accession>A0A7U0M8M4</accession>
<keyword evidence="1" id="KW-0472">Membrane</keyword>
<dbReference type="GeneID" id="67158442"/>
<protein>
    <submittedName>
        <fullName evidence="2">NADH dehydrogenase subunit 4L</fullName>
    </submittedName>
</protein>
<dbReference type="EMBL" id="MK948930">
    <property type="protein sequence ID" value="QQX28224.1"/>
    <property type="molecule type" value="Genomic_DNA"/>
</dbReference>
<reference evidence="2" key="2">
    <citation type="submission" date="2019-05" db="EMBL/GenBank/DDBJ databases">
        <authorList>
            <person name="Li R.R."/>
            <person name="Zhou C.C."/>
            <person name="Fu S.S."/>
        </authorList>
    </citation>
    <scope>NUCLEOTIDE SEQUENCE</scope>
</reference>
<keyword evidence="1" id="KW-0812">Transmembrane</keyword>
<proteinExistence type="predicted"/>
<geneLocation type="mitochondrion" evidence="2"/>
<feature type="transmembrane region" description="Helical" evidence="1">
    <location>
        <begin position="51"/>
        <end position="78"/>
    </location>
</feature>
<dbReference type="CTD" id="4539"/>